<dbReference type="SUPFAM" id="SSF53098">
    <property type="entry name" value="Ribonuclease H-like"/>
    <property type="match status" value="1"/>
</dbReference>
<name>A0A6J8C064_MYTCO</name>
<accession>A0A6J8C064</accession>
<evidence type="ECO:0000259" key="1">
    <source>
        <dbReference type="PROSITE" id="PS50994"/>
    </source>
</evidence>
<dbReference type="InterPro" id="IPR043502">
    <property type="entry name" value="DNA/RNA_pol_sf"/>
</dbReference>
<dbReference type="InterPro" id="IPR036397">
    <property type="entry name" value="RNaseH_sf"/>
</dbReference>
<dbReference type="InterPro" id="IPR043128">
    <property type="entry name" value="Rev_trsase/Diguanyl_cyclase"/>
</dbReference>
<reference evidence="2 3" key="1">
    <citation type="submission" date="2020-06" db="EMBL/GenBank/DDBJ databases">
        <authorList>
            <person name="Li R."/>
            <person name="Bekaert M."/>
        </authorList>
    </citation>
    <scope>NUCLEOTIDE SEQUENCE [LARGE SCALE GENOMIC DNA]</scope>
    <source>
        <strain evidence="3">wild</strain>
    </source>
</reference>
<dbReference type="GO" id="GO:0015074">
    <property type="term" value="P:DNA integration"/>
    <property type="evidence" value="ECO:0007669"/>
    <property type="project" value="InterPro"/>
</dbReference>
<gene>
    <name evidence="2" type="ORF">MCOR_24736</name>
</gene>
<dbReference type="OrthoDB" id="10064731at2759"/>
<dbReference type="PANTHER" id="PTHR37984">
    <property type="entry name" value="PROTEIN CBG26694"/>
    <property type="match status" value="1"/>
</dbReference>
<keyword evidence="3" id="KW-1185">Reference proteome</keyword>
<sequence>MAARGCTMSPYRLQSNGRCERFNGTLKSMLEKYCTESAEEWDELVPYAFFAYREVPHEETGFSPFELLYGWPVRDPIAILRGLFTGEDEIHRSVIEHVITICDRLANMSGVVKVNLSHRKEKIKAWYYKRTRFRTRGRSAIIVTVRGIKEQCRCFIKNLTKIDFSSEIFQRELTEALGDIEGVFTIADDIIVAGCGRTDEEARTDNNRKLKKLFQRCNDHKIFLNAEKKRVELTEITFHGHRITREGVKVDHAKVKAIQEMPCPTDVSGVTRLCSMVQYMEKFLPDLANDLASIRELTRKDVPWKWSSECEVAFSKSKEKTNRSTHIG</sequence>
<dbReference type="InterPro" id="IPR012337">
    <property type="entry name" value="RNaseH-like_sf"/>
</dbReference>
<dbReference type="EMBL" id="CACVKT020004352">
    <property type="protein sequence ID" value="CAC5389583.1"/>
    <property type="molecule type" value="Genomic_DNA"/>
</dbReference>
<dbReference type="AlphaFoldDB" id="A0A6J8C064"/>
<dbReference type="InterPro" id="IPR001584">
    <property type="entry name" value="Integrase_cat-core"/>
</dbReference>
<dbReference type="Proteomes" id="UP000507470">
    <property type="component" value="Unassembled WGS sequence"/>
</dbReference>
<dbReference type="GO" id="GO:0003676">
    <property type="term" value="F:nucleic acid binding"/>
    <property type="evidence" value="ECO:0007669"/>
    <property type="project" value="InterPro"/>
</dbReference>
<proteinExistence type="predicted"/>
<evidence type="ECO:0000313" key="2">
    <source>
        <dbReference type="EMBL" id="CAC5389583.1"/>
    </source>
</evidence>
<dbReference type="PANTHER" id="PTHR37984:SF5">
    <property type="entry name" value="PROTEIN NYNRIN-LIKE"/>
    <property type="match status" value="1"/>
</dbReference>
<dbReference type="Gene3D" id="3.30.70.270">
    <property type="match status" value="2"/>
</dbReference>
<dbReference type="SUPFAM" id="SSF56672">
    <property type="entry name" value="DNA/RNA polymerases"/>
    <property type="match status" value="1"/>
</dbReference>
<dbReference type="InterPro" id="IPR050951">
    <property type="entry name" value="Retrovirus_Pol_polyprotein"/>
</dbReference>
<evidence type="ECO:0000313" key="3">
    <source>
        <dbReference type="Proteomes" id="UP000507470"/>
    </source>
</evidence>
<organism evidence="2 3">
    <name type="scientific">Mytilus coruscus</name>
    <name type="common">Sea mussel</name>
    <dbReference type="NCBI Taxonomy" id="42192"/>
    <lineage>
        <taxon>Eukaryota</taxon>
        <taxon>Metazoa</taxon>
        <taxon>Spiralia</taxon>
        <taxon>Lophotrochozoa</taxon>
        <taxon>Mollusca</taxon>
        <taxon>Bivalvia</taxon>
        <taxon>Autobranchia</taxon>
        <taxon>Pteriomorphia</taxon>
        <taxon>Mytilida</taxon>
        <taxon>Mytiloidea</taxon>
        <taxon>Mytilidae</taxon>
        <taxon>Mytilinae</taxon>
        <taxon>Mytilus</taxon>
    </lineage>
</organism>
<dbReference type="Gene3D" id="3.30.420.10">
    <property type="entry name" value="Ribonuclease H-like superfamily/Ribonuclease H"/>
    <property type="match status" value="1"/>
</dbReference>
<feature type="domain" description="Integrase catalytic" evidence="1">
    <location>
        <begin position="1"/>
        <end position="72"/>
    </location>
</feature>
<dbReference type="PROSITE" id="PS50994">
    <property type="entry name" value="INTEGRASE"/>
    <property type="match status" value="1"/>
</dbReference>
<protein>
    <recommendedName>
        <fullName evidence="1">Integrase catalytic domain-containing protein</fullName>
    </recommendedName>
</protein>